<evidence type="ECO:0000313" key="2">
    <source>
        <dbReference type="EMBL" id="GAA3074404.1"/>
    </source>
</evidence>
<reference evidence="3" key="1">
    <citation type="journal article" date="2019" name="Int. J. Syst. Evol. Microbiol.">
        <title>The Global Catalogue of Microorganisms (GCM) 10K type strain sequencing project: providing services to taxonomists for standard genome sequencing and annotation.</title>
        <authorList>
            <consortium name="The Broad Institute Genomics Platform"/>
            <consortium name="The Broad Institute Genome Sequencing Center for Infectious Disease"/>
            <person name="Wu L."/>
            <person name="Ma J."/>
        </authorList>
    </citation>
    <scope>NUCLEOTIDE SEQUENCE [LARGE SCALE GENOMIC DNA]</scope>
    <source>
        <strain evidence="3">JCM 9091</strain>
    </source>
</reference>
<gene>
    <name evidence="2" type="ORF">GCM10010448_66130</name>
</gene>
<dbReference type="Proteomes" id="UP001501532">
    <property type="component" value="Unassembled WGS sequence"/>
</dbReference>
<evidence type="ECO:0000256" key="1">
    <source>
        <dbReference type="SAM" id="MobiDB-lite"/>
    </source>
</evidence>
<name>A0ABP6M6M8_9ACTN</name>
<feature type="compositionally biased region" description="Low complexity" evidence="1">
    <location>
        <begin position="96"/>
        <end position="107"/>
    </location>
</feature>
<sequence length="107" mass="11565">MRLPQVRTALPGRNGRAQQARWGLSVQRSTWPPLVGRTRPLKTKEWFVVNMELANTGFGEWGCGVDADGVYREEHCHPVVNGRGSDEERPGGLAGAGAKALKPSASA</sequence>
<evidence type="ECO:0000313" key="3">
    <source>
        <dbReference type="Proteomes" id="UP001501532"/>
    </source>
</evidence>
<comment type="caution">
    <text evidence="2">The sequence shown here is derived from an EMBL/GenBank/DDBJ whole genome shotgun (WGS) entry which is preliminary data.</text>
</comment>
<proteinExistence type="predicted"/>
<dbReference type="EMBL" id="BAAAUF010000082">
    <property type="protein sequence ID" value="GAA3074404.1"/>
    <property type="molecule type" value="Genomic_DNA"/>
</dbReference>
<organism evidence="2 3">
    <name type="scientific">Streptomyces glomeratus</name>
    <dbReference type="NCBI Taxonomy" id="284452"/>
    <lineage>
        <taxon>Bacteria</taxon>
        <taxon>Bacillati</taxon>
        <taxon>Actinomycetota</taxon>
        <taxon>Actinomycetes</taxon>
        <taxon>Kitasatosporales</taxon>
        <taxon>Streptomycetaceae</taxon>
        <taxon>Streptomyces</taxon>
    </lineage>
</organism>
<accession>A0ABP6M6M8</accession>
<feature type="region of interest" description="Disordered" evidence="1">
    <location>
        <begin position="81"/>
        <end position="107"/>
    </location>
</feature>
<keyword evidence="3" id="KW-1185">Reference proteome</keyword>
<protein>
    <submittedName>
        <fullName evidence="2">Uncharacterized protein</fullName>
    </submittedName>
</protein>
<feature type="region of interest" description="Disordered" evidence="1">
    <location>
        <begin position="1"/>
        <end position="21"/>
    </location>
</feature>